<organism evidence="1 2">
    <name type="scientific">Ancylostoma ceylanicum</name>
    <dbReference type="NCBI Taxonomy" id="53326"/>
    <lineage>
        <taxon>Eukaryota</taxon>
        <taxon>Metazoa</taxon>
        <taxon>Ecdysozoa</taxon>
        <taxon>Nematoda</taxon>
        <taxon>Chromadorea</taxon>
        <taxon>Rhabditida</taxon>
        <taxon>Rhabditina</taxon>
        <taxon>Rhabditomorpha</taxon>
        <taxon>Strongyloidea</taxon>
        <taxon>Ancylostomatidae</taxon>
        <taxon>Ancylostomatinae</taxon>
        <taxon>Ancylostoma</taxon>
    </lineage>
</organism>
<proteinExistence type="predicted"/>
<comment type="caution">
    <text evidence="1">The sequence shown here is derived from an EMBL/GenBank/DDBJ whole genome shotgun (WGS) entry which is preliminary data.</text>
</comment>
<dbReference type="AlphaFoldDB" id="A0A016TF24"/>
<gene>
    <name evidence="1" type="primary">Acey_s0108.g33</name>
    <name evidence="1" type="ORF">Y032_0108g33</name>
</gene>
<reference evidence="2" key="1">
    <citation type="journal article" date="2015" name="Nat. Genet.">
        <title>The genome and transcriptome of the zoonotic hookworm Ancylostoma ceylanicum identify infection-specific gene families.</title>
        <authorList>
            <person name="Schwarz E.M."/>
            <person name="Hu Y."/>
            <person name="Antoshechkin I."/>
            <person name="Miller M.M."/>
            <person name="Sternberg P.W."/>
            <person name="Aroian R.V."/>
        </authorList>
    </citation>
    <scope>NUCLEOTIDE SEQUENCE</scope>
    <source>
        <strain evidence="2">HY135</strain>
    </source>
</reference>
<accession>A0A016TF24</accession>
<keyword evidence="2" id="KW-1185">Reference proteome</keyword>
<dbReference type="Proteomes" id="UP000024635">
    <property type="component" value="Unassembled WGS sequence"/>
</dbReference>
<evidence type="ECO:0000313" key="2">
    <source>
        <dbReference type="Proteomes" id="UP000024635"/>
    </source>
</evidence>
<dbReference type="EMBL" id="JARK01001444">
    <property type="protein sequence ID" value="EYC01311.1"/>
    <property type="molecule type" value="Genomic_DNA"/>
</dbReference>
<protein>
    <submittedName>
        <fullName evidence="1">Uncharacterized protein</fullName>
    </submittedName>
</protein>
<evidence type="ECO:0000313" key="1">
    <source>
        <dbReference type="EMBL" id="EYC01311.1"/>
    </source>
</evidence>
<sequence length="98" mass="10553">MGAPALGLAPIDLGRVQHGVMWAPKLRFAKSAWDDSAVPSWVRRRSDWRNRPGTSLPCRSGCAGAQIGEIGLEWVPFGAGSGCAGASSSFRWTRLTHF</sequence>
<name>A0A016TF24_9BILA</name>